<feature type="domain" description="HTH luxR-type" evidence="4">
    <location>
        <begin position="149"/>
        <end position="214"/>
    </location>
</feature>
<dbReference type="AlphaFoldDB" id="A0A1Y1SF24"/>
<dbReference type="GO" id="GO:0006355">
    <property type="term" value="P:regulation of DNA-templated transcription"/>
    <property type="evidence" value="ECO:0007669"/>
    <property type="project" value="InterPro"/>
</dbReference>
<dbReference type="SMART" id="SM00421">
    <property type="entry name" value="HTH_LUXR"/>
    <property type="match status" value="1"/>
</dbReference>
<feature type="modified residue" description="4-aspartylphosphate" evidence="3">
    <location>
        <position position="60"/>
    </location>
</feature>
<name>A0A1Y1SF24_9GAMM</name>
<protein>
    <submittedName>
        <fullName evidence="6">Two component LuxR family transcriptional regulator</fullName>
    </submittedName>
</protein>
<dbReference type="InterPro" id="IPR039420">
    <property type="entry name" value="WalR-like"/>
</dbReference>
<keyword evidence="7" id="KW-1185">Reference proteome</keyword>
<dbReference type="Pfam" id="PF00196">
    <property type="entry name" value="GerE"/>
    <property type="match status" value="1"/>
</dbReference>
<evidence type="ECO:0000259" key="5">
    <source>
        <dbReference type="PROSITE" id="PS50110"/>
    </source>
</evidence>
<sequence>MESKPVLKQGLIVEDQPATAEWLLARAHETFPDLQVSLAANLAQGRKLIAAQRFDVALLDLGLPDGSGLDLIRLLVTEQPDCIRVVTTIYTDDHHVFPALRAGAQGYLLKDQPPHKVSAALQGIVQGEPPLSPTIARRLMAVFSQPESDADEAVRLSPREKQTLTLVAKGWKVSEVAEHMQVTTNTASGYVKSVYRKLDVNNRSEATIEAVRLGLVRTEI</sequence>
<dbReference type="InterPro" id="IPR016032">
    <property type="entry name" value="Sig_transdc_resp-reg_C-effctor"/>
</dbReference>
<evidence type="ECO:0000259" key="4">
    <source>
        <dbReference type="PROSITE" id="PS50043"/>
    </source>
</evidence>
<dbReference type="PANTHER" id="PTHR43214:SF43">
    <property type="entry name" value="TWO-COMPONENT RESPONSE REGULATOR"/>
    <property type="match status" value="1"/>
</dbReference>
<accession>A0A1Y1SF24</accession>
<dbReference type="InterPro" id="IPR058245">
    <property type="entry name" value="NreC/VraR/RcsB-like_REC"/>
</dbReference>
<dbReference type="PROSITE" id="PS50043">
    <property type="entry name" value="HTH_LUXR_2"/>
    <property type="match status" value="1"/>
</dbReference>
<evidence type="ECO:0000313" key="7">
    <source>
        <dbReference type="Proteomes" id="UP000192342"/>
    </source>
</evidence>
<organism evidence="6 7">
    <name type="scientific">Oceanococcus atlanticus</name>
    <dbReference type="NCBI Taxonomy" id="1317117"/>
    <lineage>
        <taxon>Bacteria</taxon>
        <taxon>Pseudomonadati</taxon>
        <taxon>Pseudomonadota</taxon>
        <taxon>Gammaproteobacteria</taxon>
        <taxon>Chromatiales</taxon>
        <taxon>Oceanococcaceae</taxon>
        <taxon>Oceanococcus</taxon>
    </lineage>
</organism>
<dbReference type="InterPro" id="IPR001789">
    <property type="entry name" value="Sig_transdc_resp-reg_receiver"/>
</dbReference>
<evidence type="ECO:0000256" key="2">
    <source>
        <dbReference type="ARBA" id="ARBA00023125"/>
    </source>
</evidence>
<keyword evidence="2" id="KW-0238">DNA-binding</keyword>
<dbReference type="GO" id="GO:0003677">
    <property type="term" value="F:DNA binding"/>
    <property type="evidence" value="ECO:0007669"/>
    <property type="project" value="UniProtKB-KW"/>
</dbReference>
<dbReference type="STRING" id="1317117.ATO7_00270"/>
<dbReference type="GO" id="GO:0000160">
    <property type="term" value="P:phosphorelay signal transduction system"/>
    <property type="evidence" value="ECO:0007669"/>
    <property type="project" value="InterPro"/>
</dbReference>
<evidence type="ECO:0000313" key="6">
    <source>
        <dbReference type="EMBL" id="ORE88263.1"/>
    </source>
</evidence>
<reference evidence="6 7" key="1">
    <citation type="submission" date="2013-04" db="EMBL/GenBank/DDBJ databases">
        <title>Oceanococcus atlanticus 22II-S10r2 Genome Sequencing.</title>
        <authorList>
            <person name="Lai Q."/>
            <person name="Li G."/>
            <person name="Shao Z."/>
        </authorList>
    </citation>
    <scope>NUCLEOTIDE SEQUENCE [LARGE SCALE GENOMIC DNA]</scope>
    <source>
        <strain evidence="6 7">22II-S10r2</strain>
    </source>
</reference>
<evidence type="ECO:0000256" key="1">
    <source>
        <dbReference type="ARBA" id="ARBA00022553"/>
    </source>
</evidence>
<feature type="domain" description="Response regulatory" evidence="5">
    <location>
        <begin position="9"/>
        <end position="125"/>
    </location>
</feature>
<gene>
    <name evidence="6" type="ORF">ATO7_00270</name>
</gene>
<dbReference type="OrthoDB" id="9796655at2"/>
<dbReference type="Gene3D" id="3.40.50.2300">
    <property type="match status" value="1"/>
</dbReference>
<dbReference type="SUPFAM" id="SSF52172">
    <property type="entry name" value="CheY-like"/>
    <property type="match status" value="1"/>
</dbReference>
<dbReference type="PROSITE" id="PS50110">
    <property type="entry name" value="RESPONSE_REGULATORY"/>
    <property type="match status" value="1"/>
</dbReference>
<dbReference type="InterPro" id="IPR000792">
    <property type="entry name" value="Tscrpt_reg_LuxR_C"/>
</dbReference>
<evidence type="ECO:0000256" key="3">
    <source>
        <dbReference type="PROSITE-ProRule" id="PRU00169"/>
    </source>
</evidence>
<dbReference type="SUPFAM" id="SSF46894">
    <property type="entry name" value="C-terminal effector domain of the bipartite response regulators"/>
    <property type="match status" value="1"/>
</dbReference>
<dbReference type="SMART" id="SM00448">
    <property type="entry name" value="REC"/>
    <property type="match status" value="1"/>
</dbReference>
<dbReference type="PRINTS" id="PR00038">
    <property type="entry name" value="HTHLUXR"/>
</dbReference>
<dbReference type="CDD" id="cd06170">
    <property type="entry name" value="LuxR_C_like"/>
    <property type="match status" value="1"/>
</dbReference>
<dbReference type="PANTHER" id="PTHR43214">
    <property type="entry name" value="TWO-COMPONENT RESPONSE REGULATOR"/>
    <property type="match status" value="1"/>
</dbReference>
<dbReference type="EMBL" id="AQQV01000001">
    <property type="protein sequence ID" value="ORE88263.1"/>
    <property type="molecule type" value="Genomic_DNA"/>
</dbReference>
<dbReference type="InterPro" id="IPR011006">
    <property type="entry name" value="CheY-like_superfamily"/>
</dbReference>
<dbReference type="Proteomes" id="UP000192342">
    <property type="component" value="Unassembled WGS sequence"/>
</dbReference>
<dbReference type="RefSeq" id="WP_083558921.1">
    <property type="nucleotide sequence ID" value="NZ_AQQV01000001.1"/>
</dbReference>
<dbReference type="CDD" id="cd17535">
    <property type="entry name" value="REC_NarL-like"/>
    <property type="match status" value="1"/>
</dbReference>
<dbReference type="Pfam" id="PF00072">
    <property type="entry name" value="Response_reg"/>
    <property type="match status" value="1"/>
</dbReference>
<comment type="caution">
    <text evidence="6">The sequence shown here is derived from an EMBL/GenBank/DDBJ whole genome shotgun (WGS) entry which is preliminary data.</text>
</comment>
<proteinExistence type="predicted"/>
<keyword evidence="1 3" id="KW-0597">Phosphoprotein</keyword>